<dbReference type="GO" id="GO:0005789">
    <property type="term" value="C:endoplasmic reticulum membrane"/>
    <property type="evidence" value="ECO:0007669"/>
    <property type="project" value="UniProtKB-SubCell"/>
</dbReference>
<dbReference type="EMBL" id="GL945429">
    <property type="protein sequence ID" value="EGO30097.1"/>
    <property type="molecule type" value="Genomic_DNA"/>
</dbReference>
<comment type="similarity">
    <text evidence="2 7">Belongs to the derlin family.</text>
</comment>
<evidence type="ECO:0000256" key="5">
    <source>
        <dbReference type="ARBA" id="ARBA00022989"/>
    </source>
</evidence>
<sequence>MSNSFADELRKIPFVTRVVCASSLSVTLSCIMQLVPPYKVLFIREYVIQRWEIWRPFTSLFLGTMKFEYIFELFMLYRNSNSLETQHYARRSADYAWQLFLATIGILIVNIPLQSVVHSRPLLHTLTYLVSSLSPPGSQASIMGLITIPVTYFPYAMLGMDLLMGGTGAAAQGVSGMIVGHLWWWFVWGSGTGAGGAEQGRLAGYGQAPGWLRNWFGETSITPSTGMHRDGVTSYAPRRRAEESAGAPRTGYNWGSGHRLGDS</sequence>
<dbReference type="PANTHER" id="PTHR11009">
    <property type="entry name" value="DER1-LIKE PROTEIN, DERLIN"/>
    <property type="match status" value="1"/>
</dbReference>
<keyword evidence="4 7" id="KW-0256">Endoplasmic reticulum</keyword>
<feature type="transmembrane region" description="Helical" evidence="7">
    <location>
        <begin position="54"/>
        <end position="74"/>
    </location>
</feature>
<organism>
    <name type="scientific">Serpula lacrymans var. lacrymans (strain S7.9)</name>
    <name type="common">Dry rot fungus</name>
    <dbReference type="NCBI Taxonomy" id="578457"/>
    <lineage>
        <taxon>Eukaryota</taxon>
        <taxon>Fungi</taxon>
        <taxon>Dikarya</taxon>
        <taxon>Basidiomycota</taxon>
        <taxon>Agaricomycotina</taxon>
        <taxon>Agaricomycetes</taxon>
        <taxon>Agaricomycetidae</taxon>
        <taxon>Boletales</taxon>
        <taxon>Coniophorineae</taxon>
        <taxon>Serpulaceae</taxon>
        <taxon>Serpula</taxon>
    </lineage>
</organism>
<keyword evidence="5 7" id="KW-1133">Transmembrane helix</keyword>
<feature type="region of interest" description="Disordered" evidence="8">
    <location>
        <begin position="238"/>
        <end position="263"/>
    </location>
</feature>
<evidence type="ECO:0000313" key="9">
    <source>
        <dbReference type="EMBL" id="EGO30097.1"/>
    </source>
</evidence>
<keyword evidence="6 7" id="KW-0472">Membrane</keyword>
<gene>
    <name evidence="9" type="ORF">SERLADRAFT_345806</name>
</gene>
<evidence type="ECO:0000256" key="1">
    <source>
        <dbReference type="ARBA" id="ARBA00004477"/>
    </source>
</evidence>
<reference evidence="9" key="1">
    <citation type="submission" date="2011-04" db="EMBL/GenBank/DDBJ databases">
        <title>Evolution of plant cell wall degrading machinery underlies the functional diversity of forest fungi.</title>
        <authorList>
            <consortium name="US DOE Joint Genome Institute (JGI-PGF)"/>
            <person name="Eastwood D.C."/>
            <person name="Floudas D."/>
            <person name="Binder M."/>
            <person name="Majcherczyk A."/>
            <person name="Schneider P."/>
            <person name="Aerts A."/>
            <person name="Asiegbu F.O."/>
            <person name="Baker S.E."/>
            <person name="Barry K."/>
            <person name="Bendiksby M."/>
            <person name="Blumentritt M."/>
            <person name="Coutinho P.M."/>
            <person name="Cullen D."/>
            <person name="Cullen D."/>
            <person name="Gathman A."/>
            <person name="Goodell B."/>
            <person name="Henrissat B."/>
            <person name="Ihrmark K."/>
            <person name="Kauserud H."/>
            <person name="Kohler A."/>
            <person name="LaButti K."/>
            <person name="Lapidus A."/>
            <person name="Lavin J.L."/>
            <person name="Lee Y.-H."/>
            <person name="Lindquist E."/>
            <person name="Lilly W."/>
            <person name="Lucas S."/>
            <person name="Morin E."/>
            <person name="Murat C."/>
            <person name="Oguiza J.A."/>
            <person name="Park J."/>
            <person name="Pisabarro A.G."/>
            <person name="Riley R."/>
            <person name="Rosling A."/>
            <person name="Salamov A."/>
            <person name="Schmidt O."/>
            <person name="Schmutz J."/>
            <person name="Skrede I."/>
            <person name="Stenlid J."/>
            <person name="Wiebenga A."/>
            <person name="Xie X."/>
            <person name="Kues U."/>
            <person name="Hibbett D.S."/>
            <person name="Hoffmeister D."/>
            <person name="Hogberg N."/>
            <person name="Martin F."/>
            <person name="Grigoriev I.V."/>
            <person name="Watkinson S.C."/>
        </authorList>
    </citation>
    <scope>NUCLEOTIDE SEQUENCE</scope>
    <source>
        <strain evidence="9">S7.9</strain>
    </source>
</reference>
<feature type="transmembrane region" description="Helical" evidence="7">
    <location>
        <begin position="95"/>
        <end position="117"/>
    </location>
</feature>
<evidence type="ECO:0000256" key="2">
    <source>
        <dbReference type="ARBA" id="ARBA00008917"/>
    </source>
</evidence>
<evidence type="ECO:0000256" key="3">
    <source>
        <dbReference type="ARBA" id="ARBA00022692"/>
    </source>
</evidence>
<dbReference type="HOGENOM" id="CLU_051898_2_0_1"/>
<evidence type="ECO:0000256" key="7">
    <source>
        <dbReference type="RuleBase" id="RU363059"/>
    </source>
</evidence>
<comment type="subcellular location">
    <subcellularLocation>
        <location evidence="1 7">Endoplasmic reticulum membrane</location>
        <topology evidence="1 7">Multi-pass membrane protein</topology>
    </subcellularLocation>
</comment>
<dbReference type="RefSeq" id="XP_007314339.1">
    <property type="nucleotide sequence ID" value="XM_007314277.1"/>
</dbReference>
<dbReference type="GeneID" id="18809073"/>
<dbReference type="Proteomes" id="UP000008064">
    <property type="component" value="Unassembled WGS sequence"/>
</dbReference>
<dbReference type="OrthoDB" id="1716531at2759"/>
<evidence type="ECO:0000256" key="8">
    <source>
        <dbReference type="SAM" id="MobiDB-lite"/>
    </source>
</evidence>
<evidence type="ECO:0000256" key="4">
    <source>
        <dbReference type="ARBA" id="ARBA00022824"/>
    </source>
</evidence>
<dbReference type="AlphaFoldDB" id="F8NHN2"/>
<feature type="transmembrane region" description="Helical" evidence="7">
    <location>
        <begin position="12"/>
        <end position="34"/>
    </location>
</feature>
<proteinExistence type="inferred from homology"/>
<feature type="transmembrane region" description="Helical" evidence="7">
    <location>
        <begin position="137"/>
        <end position="155"/>
    </location>
</feature>
<protein>
    <recommendedName>
        <fullName evidence="7">Derlin</fullName>
    </recommendedName>
</protein>
<dbReference type="SUPFAM" id="SSF144091">
    <property type="entry name" value="Rhomboid-like"/>
    <property type="match status" value="1"/>
</dbReference>
<dbReference type="InterPro" id="IPR007599">
    <property type="entry name" value="DER1"/>
</dbReference>
<dbReference type="InterPro" id="IPR035952">
    <property type="entry name" value="Rhomboid-like_sf"/>
</dbReference>
<accession>F8NHN2</accession>
<dbReference type="KEGG" id="sla:SERLADRAFT_345806"/>
<comment type="function">
    <text evidence="7">May be involved in the degradation of misfolded endoplasmic reticulum (ER) luminal proteins.</text>
</comment>
<evidence type="ECO:0000256" key="6">
    <source>
        <dbReference type="ARBA" id="ARBA00023136"/>
    </source>
</evidence>
<dbReference type="Pfam" id="PF04511">
    <property type="entry name" value="DER1"/>
    <property type="match status" value="1"/>
</dbReference>
<name>F8NHN2_SERL9</name>
<feature type="transmembrane region" description="Helical" evidence="7">
    <location>
        <begin position="162"/>
        <end position="186"/>
    </location>
</feature>
<dbReference type="GO" id="GO:0006950">
    <property type="term" value="P:response to stress"/>
    <property type="evidence" value="ECO:0007669"/>
    <property type="project" value="UniProtKB-ARBA"/>
</dbReference>
<keyword evidence="3 7" id="KW-0812">Transmembrane</keyword>